<accession>A0AAV4MJ67</accession>
<proteinExistence type="predicted"/>
<organism evidence="1 2">
    <name type="scientific">Caerostris extrusa</name>
    <name type="common">Bark spider</name>
    <name type="synonym">Caerostris bankana</name>
    <dbReference type="NCBI Taxonomy" id="172846"/>
    <lineage>
        <taxon>Eukaryota</taxon>
        <taxon>Metazoa</taxon>
        <taxon>Ecdysozoa</taxon>
        <taxon>Arthropoda</taxon>
        <taxon>Chelicerata</taxon>
        <taxon>Arachnida</taxon>
        <taxon>Araneae</taxon>
        <taxon>Araneomorphae</taxon>
        <taxon>Entelegynae</taxon>
        <taxon>Araneoidea</taxon>
        <taxon>Araneidae</taxon>
        <taxon>Caerostris</taxon>
    </lineage>
</organism>
<keyword evidence="2" id="KW-1185">Reference proteome</keyword>
<gene>
    <name evidence="1" type="ORF">CEXT_560351</name>
</gene>
<dbReference type="AlphaFoldDB" id="A0AAV4MJ67"/>
<name>A0AAV4MJ67_CAEEX</name>
<reference evidence="1 2" key="1">
    <citation type="submission" date="2021-06" db="EMBL/GenBank/DDBJ databases">
        <title>Caerostris extrusa draft genome.</title>
        <authorList>
            <person name="Kono N."/>
            <person name="Arakawa K."/>
        </authorList>
    </citation>
    <scope>NUCLEOTIDE SEQUENCE [LARGE SCALE GENOMIC DNA]</scope>
</reference>
<dbReference type="Proteomes" id="UP001054945">
    <property type="component" value="Unassembled WGS sequence"/>
</dbReference>
<evidence type="ECO:0000313" key="2">
    <source>
        <dbReference type="Proteomes" id="UP001054945"/>
    </source>
</evidence>
<dbReference type="EMBL" id="BPLR01019829">
    <property type="protein sequence ID" value="GIX72242.1"/>
    <property type="molecule type" value="Genomic_DNA"/>
</dbReference>
<comment type="caution">
    <text evidence="1">The sequence shown here is derived from an EMBL/GenBank/DDBJ whole genome shotgun (WGS) entry which is preliminary data.</text>
</comment>
<protein>
    <submittedName>
        <fullName evidence="1">Uncharacterized protein</fullName>
    </submittedName>
</protein>
<sequence>MLPESPPVTNGPHQLRFCVHIPSPFFSKSSKLSSRSTVESWLENFREILCQIKMRKIQRRDFQSSIPILLDSSLRSDRVDSSLELVHCANELIFYFKERVSCWF</sequence>
<evidence type="ECO:0000313" key="1">
    <source>
        <dbReference type="EMBL" id="GIX72242.1"/>
    </source>
</evidence>